<name>A0ABT3NXA8_9PROT</name>
<feature type="transmembrane region" description="Helical" evidence="8">
    <location>
        <begin position="422"/>
        <end position="451"/>
    </location>
</feature>
<feature type="transmembrane region" description="Helical" evidence="8">
    <location>
        <begin position="189"/>
        <end position="210"/>
    </location>
</feature>
<feature type="transmembrane region" description="Helical" evidence="8">
    <location>
        <begin position="108"/>
        <end position="135"/>
    </location>
</feature>
<dbReference type="InterPro" id="IPR038377">
    <property type="entry name" value="Na/Glc_symporter_sf"/>
</dbReference>
<evidence type="ECO:0000256" key="2">
    <source>
        <dbReference type="ARBA" id="ARBA00006434"/>
    </source>
</evidence>
<evidence type="ECO:0000256" key="3">
    <source>
        <dbReference type="ARBA" id="ARBA00022448"/>
    </source>
</evidence>
<dbReference type="InterPro" id="IPR001734">
    <property type="entry name" value="Na/solute_symporter"/>
</dbReference>
<keyword evidence="10" id="KW-1185">Reference proteome</keyword>
<keyword evidence="4 8" id="KW-0812">Transmembrane</keyword>
<feature type="transmembrane region" description="Helical" evidence="8">
    <location>
        <begin position="495"/>
        <end position="520"/>
    </location>
</feature>
<dbReference type="RefSeq" id="WP_301590932.1">
    <property type="nucleotide sequence ID" value="NZ_JAPFQI010000011.1"/>
</dbReference>
<dbReference type="InterPro" id="IPR018247">
    <property type="entry name" value="EF_Hand_1_Ca_BS"/>
</dbReference>
<keyword evidence="5 8" id="KW-1133">Transmembrane helix</keyword>
<evidence type="ECO:0000256" key="7">
    <source>
        <dbReference type="RuleBase" id="RU362091"/>
    </source>
</evidence>
<feature type="transmembrane region" description="Helical" evidence="8">
    <location>
        <begin position="18"/>
        <end position="36"/>
    </location>
</feature>
<dbReference type="Gene3D" id="1.20.1730.10">
    <property type="entry name" value="Sodium/glucose cotransporter"/>
    <property type="match status" value="1"/>
</dbReference>
<comment type="similarity">
    <text evidence="2 7">Belongs to the sodium:solute symporter (SSF) (TC 2.A.21) family.</text>
</comment>
<evidence type="ECO:0000256" key="6">
    <source>
        <dbReference type="ARBA" id="ARBA00023136"/>
    </source>
</evidence>
<dbReference type="PROSITE" id="PS50283">
    <property type="entry name" value="NA_SOLUT_SYMP_3"/>
    <property type="match status" value="1"/>
</dbReference>
<dbReference type="InterPro" id="IPR050277">
    <property type="entry name" value="Sodium:Solute_Symporter"/>
</dbReference>
<feature type="transmembrane region" description="Helical" evidence="8">
    <location>
        <begin position="332"/>
        <end position="352"/>
    </location>
</feature>
<evidence type="ECO:0000313" key="10">
    <source>
        <dbReference type="Proteomes" id="UP001526430"/>
    </source>
</evidence>
<feature type="transmembrane region" description="Helical" evidence="8">
    <location>
        <begin position="45"/>
        <end position="64"/>
    </location>
</feature>
<accession>A0ABT3NXA8</accession>
<evidence type="ECO:0000313" key="9">
    <source>
        <dbReference type="EMBL" id="MCW8086807.1"/>
    </source>
</evidence>
<feature type="transmembrane region" description="Helical" evidence="8">
    <location>
        <begin position="628"/>
        <end position="646"/>
    </location>
</feature>
<reference evidence="9 10" key="1">
    <citation type="submission" date="2022-10" db="EMBL/GenBank/DDBJ databases">
        <title>Roseococcus glaciei nov., sp. nov., isolated from glacier.</title>
        <authorList>
            <person name="Liu Q."/>
            <person name="Xin Y.-H."/>
        </authorList>
    </citation>
    <scope>NUCLEOTIDE SEQUENCE [LARGE SCALE GENOMIC DNA]</scope>
    <source>
        <strain evidence="9 10">MDT2-1-1</strain>
    </source>
</reference>
<feature type="transmembrane region" description="Helical" evidence="8">
    <location>
        <begin position="471"/>
        <end position="489"/>
    </location>
</feature>
<dbReference type="NCBIfam" id="TIGR03648">
    <property type="entry name" value="Na_symport_lg"/>
    <property type="match status" value="1"/>
</dbReference>
<organism evidence="9 10">
    <name type="scientific">Sabulicella glaciei</name>
    <dbReference type="NCBI Taxonomy" id="2984948"/>
    <lineage>
        <taxon>Bacteria</taxon>
        <taxon>Pseudomonadati</taxon>
        <taxon>Pseudomonadota</taxon>
        <taxon>Alphaproteobacteria</taxon>
        <taxon>Acetobacterales</taxon>
        <taxon>Acetobacteraceae</taxon>
        <taxon>Sabulicella</taxon>
    </lineage>
</organism>
<gene>
    <name evidence="9" type="ORF">OF850_14315</name>
</gene>
<evidence type="ECO:0000256" key="8">
    <source>
        <dbReference type="SAM" id="Phobius"/>
    </source>
</evidence>
<dbReference type="CDD" id="cd11480">
    <property type="entry name" value="SLC5sbd_u4"/>
    <property type="match status" value="1"/>
</dbReference>
<sequence>MATPSGTRDPFLSNLNKIYLGYTGGFAVFVVLLAILEQMGVPDRIIGYLFVFLTIGVYAYIGIISRTAQVAEYYVAGRKVPAIYNGMATGSDWMSAASFIGMAGSLYALGYGGLAFILGWTGGYMLVAILLAPYLRKFGQYTVPDFLGARYGGNLARAIGVTVLLTATFVYVVAQIVGVGIITQRFLDVSFAVAVFLGLAGILVCSMLGGMRAVTWTQVAQYIILIIAYLLPAILMSVKVTGVPVPQLMYGFALERIEGLEEAMRAAGQAPPPGVTGFHTAPFVGANGQFNMNAAVNFFALVFSLMVGTAALPHILMRYFTTPSVREARASVAWSLFFIFLLYFTAPAYAAFGKLEIYQNLIGQPIASLPDWVRNWQIASPYGTPWINIVDVNNDGILQWNEFRIHADVVVLATPEIAGLPYVIAGLVAAGGLAAALSTADGLLLALANALSHDVYYKMINRNAPTKQRLIISRILLLLVAVLAAYTAGNLGADILFLVAWAFSIAAAGLFAALVMGVWYKRTTNAAACWGMAVGYLVTFGYLLWTEFAGLSFLEVFGTRDQILAAARQAAALPQASAELKAYAATLVGNAGEIRDGALSWLGQLVMPSDSAVLRGRVVARLWGINNISGAIFGVPLSFFTIWAVSQFTAAPSKAMQDFIEDIRIPKGGVRLADTREAVE</sequence>
<feature type="transmembrane region" description="Helical" evidence="8">
    <location>
        <begin position="155"/>
        <end position="183"/>
    </location>
</feature>
<dbReference type="Pfam" id="PF00474">
    <property type="entry name" value="SSF"/>
    <property type="match status" value="2"/>
</dbReference>
<protein>
    <submittedName>
        <fullName evidence="9">Cation acetate symporter</fullName>
    </submittedName>
</protein>
<feature type="transmembrane region" description="Helical" evidence="8">
    <location>
        <begin position="298"/>
        <end position="320"/>
    </location>
</feature>
<dbReference type="PROSITE" id="PS00018">
    <property type="entry name" value="EF_HAND_1"/>
    <property type="match status" value="1"/>
</dbReference>
<feature type="transmembrane region" description="Helical" evidence="8">
    <location>
        <begin position="222"/>
        <end position="240"/>
    </location>
</feature>
<evidence type="ECO:0000256" key="1">
    <source>
        <dbReference type="ARBA" id="ARBA00004141"/>
    </source>
</evidence>
<dbReference type="Proteomes" id="UP001526430">
    <property type="component" value="Unassembled WGS sequence"/>
</dbReference>
<dbReference type="InterPro" id="IPR019899">
    <property type="entry name" value="Na/solute_symporter_VC_2705"/>
</dbReference>
<dbReference type="PANTHER" id="PTHR48086">
    <property type="entry name" value="SODIUM/PROLINE SYMPORTER-RELATED"/>
    <property type="match status" value="1"/>
</dbReference>
<evidence type="ECO:0000256" key="4">
    <source>
        <dbReference type="ARBA" id="ARBA00022692"/>
    </source>
</evidence>
<keyword evidence="6 8" id="KW-0472">Membrane</keyword>
<feature type="transmembrane region" description="Helical" evidence="8">
    <location>
        <begin position="527"/>
        <end position="545"/>
    </location>
</feature>
<dbReference type="PANTHER" id="PTHR48086:SF5">
    <property type="entry name" value="NA(+):SOLUTE SYMPORTER (SSF FAMILY)"/>
    <property type="match status" value="1"/>
</dbReference>
<comment type="caution">
    <text evidence="9">The sequence shown here is derived from an EMBL/GenBank/DDBJ whole genome shotgun (WGS) entry which is preliminary data.</text>
</comment>
<keyword evidence="3" id="KW-0813">Transport</keyword>
<comment type="subcellular location">
    <subcellularLocation>
        <location evidence="1">Membrane</location>
        <topology evidence="1">Multi-pass membrane protein</topology>
    </subcellularLocation>
</comment>
<evidence type="ECO:0000256" key="5">
    <source>
        <dbReference type="ARBA" id="ARBA00022989"/>
    </source>
</evidence>
<dbReference type="EMBL" id="JAPFQI010000011">
    <property type="protein sequence ID" value="MCW8086807.1"/>
    <property type="molecule type" value="Genomic_DNA"/>
</dbReference>
<proteinExistence type="inferred from homology"/>